<dbReference type="InterPro" id="IPR003593">
    <property type="entry name" value="AAA+_ATPase"/>
</dbReference>
<evidence type="ECO:0000259" key="3">
    <source>
        <dbReference type="PROSITE" id="PS50893"/>
    </source>
</evidence>
<dbReference type="Pfam" id="PF00005">
    <property type="entry name" value="ABC_tran"/>
    <property type="match status" value="1"/>
</dbReference>
<dbReference type="Gene3D" id="3.40.50.300">
    <property type="entry name" value="P-loop containing nucleotide triphosphate hydrolases"/>
    <property type="match status" value="1"/>
</dbReference>
<keyword evidence="5" id="KW-1185">Reference proteome</keyword>
<dbReference type="Proteomes" id="UP001610063">
    <property type="component" value="Unassembled WGS sequence"/>
</dbReference>
<dbReference type="PROSITE" id="PS00211">
    <property type="entry name" value="ABC_TRANSPORTER_1"/>
    <property type="match status" value="1"/>
</dbReference>
<gene>
    <name evidence="4" type="ORF">ACHKAR_11560</name>
</gene>
<dbReference type="GO" id="GO:0005524">
    <property type="term" value="F:ATP binding"/>
    <property type="evidence" value="ECO:0007669"/>
    <property type="project" value="UniProtKB-KW"/>
</dbReference>
<keyword evidence="2 4" id="KW-0067">ATP-binding</keyword>
<comment type="caution">
    <text evidence="4">The sequence shown here is derived from an EMBL/GenBank/DDBJ whole genome shotgun (WGS) entry which is preliminary data.</text>
</comment>
<dbReference type="RefSeq" id="WP_395417505.1">
    <property type="nucleotide sequence ID" value="NZ_JBIPKE010000017.1"/>
</dbReference>
<dbReference type="EMBL" id="JBIPKE010000017">
    <property type="protein sequence ID" value="MFH6984080.1"/>
    <property type="molecule type" value="Genomic_DNA"/>
</dbReference>
<name>A0ABW7NAH4_9BACT</name>
<reference evidence="4 5" key="1">
    <citation type="journal article" date="2013" name="Int. J. Syst. Evol. Microbiol.">
        <title>Marinoscillum luteum sp. nov., isolated from marine sediment.</title>
        <authorList>
            <person name="Cha I.T."/>
            <person name="Park S.J."/>
            <person name="Kim S.J."/>
            <person name="Kim J.G."/>
            <person name="Jung M.Y."/>
            <person name="Shin K.S."/>
            <person name="Kwon K.K."/>
            <person name="Yang S.H."/>
            <person name="Seo Y.S."/>
            <person name="Rhee S.K."/>
        </authorList>
    </citation>
    <scope>NUCLEOTIDE SEQUENCE [LARGE SCALE GENOMIC DNA]</scope>
    <source>
        <strain evidence="4 5">KCTC 23939</strain>
    </source>
</reference>
<evidence type="ECO:0000256" key="2">
    <source>
        <dbReference type="ARBA" id="ARBA00022840"/>
    </source>
</evidence>
<dbReference type="InterPro" id="IPR017871">
    <property type="entry name" value="ABC_transporter-like_CS"/>
</dbReference>
<keyword evidence="1" id="KW-0547">Nucleotide-binding</keyword>
<dbReference type="InterPro" id="IPR003439">
    <property type="entry name" value="ABC_transporter-like_ATP-bd"/>
</dbReference>
<dbReference type="SMART" id="SM00382">
    <property type="entry name" value="AAA"/>
    <property type="match status" value="1"/>
</dbReference>
<proteinExistence type="predicted"/>
<feature type="domain" description="ABC transporter" evidence="3">
    <location>
        <begin position="2"/>
        <end position="208"/>
    </location>
</feature>
<dbReference type="PANTHER" id="PTHR24220">
    <property type="entry name" value="IMPORT ATP-BINDING PROTEIN"/>
    <property type="match status" value="1"/>
</dbReference>
<evidence type="ECO:0000256" key="1">
    <source>
        <dbReference type="ARBA" id="ARBA00022741"/>
    </source>
</evidence>
<dbReference type="SUPFAM" id="SSF52540">
    <property type="entry name" value="P-loop containing nucleoside triphosphate hydrolases"/>
    <property type="match status" value="1"/>
</dbReference>
<dbReference type="InterPro" id="IPR015854">
    <property type="entry name" value="ABC_transpr_LolD-like"/>
</dbReference>
<evidence type="ECO:0000313" key="5">
    <source>
        <dbReference type="Proteomes" id="UP001610063"/>
    </source>
</evidence>
<dbReference type="PROSITE" id="PS50893">
    <property type="entry name" value="ABC_TRANSPORTER_2"/>
    <property type="match status" value="1"/>
</dbReference>
<accession>A0ABW7NAH4</accession>
<protein>
    <submittedName>
        <fullName evidence="4">ABC transporter ATP-binding protein</fullName>
    </submittedName>
</protein>
<sequence>MLVTKNLKFAYDEAAALNFPDWEVASGDHALILGPSGCGKTTLLHLLSGLLRPTSGSVVIEGTHLEALSSSALDRYRGQHIGFVFQKPHLIGSLTVEENIRLATFFGHKPKRNKEINQVLEDLQIRDLAHRKVYEVSQGQAQRVAIARSVINQPAVIFGDEPTASLDDESCTAVVQLLKSQAEACGATLIIATHDHRVKSEFPNQLTL</sequence>
<evidence type="ECO:0000313" key="4">
    <source>
        <dbReference type="EMBL" id="MFH6984080.1"/>
    </source>
</evidence>
<organism evidence="4 5">
    <name type="scientific">Marinoscillum luteum</name>
    <dbReference type="NCBI Taxonomy" id="861051"/>
    <lineage>
        <taxon>Bacteria</taxon>
        <taxon>Pseudomonadati</taxon>
        <taxon>Bacteroidota</taxon>
        <taxon>Cytophagia</taxon>
        <taxon>Cytophagales</taxon>
        <taxon>Reichenbachiellaceae</taxon>
        <taxon>Marinoscillum</taxon>
    </lineage>
</organism>
<dbReference type="InterPro" id="IPR027417">
    <property type="entry name" value="P-loop_NTPase"/>
</dbReference>